<dbReference type="PROSITE" id="PS00108">
    <property type="entry name" value="PROTEIN_KINASE_ST"/>
    <property type="match status" value="1"/>
</dbReference>
<feature type="domain" description="Protein kinase" evidence="19">
    <location>
        <begin position="120"/>
        <end position="387"/>
    </location>
</feature>
<evidence type="ECO:0000256" key="6">
    <source>
        <dbReference type="ARBA" id="ARBA00022553"/>
    </source>
</evidence>
<organism evidence="21 22">
    <name type="scientific">Capsicum baccatum</name>
    <name type="common">Peruvian pepper</name>
    <dbReference type="NCBI Taxonomy" id="33114"/>
    <lineage>
        <taxon>Eukaryota</taxon>
        <taxon>Viridiplantae</taxon>
        <taxon>Streptophyta</taxon>
        <taxon>Embryophyta</taxon>
        <taxon>Tracheophyta</taxon>
        <taxon>Spermatophyta</taxon>
        <taxon>Magnoliopsida</taxon>
        <taxon>eudicotyledons</taxon>
        <taxon>Gunneridae</taxon>
        <taxon>Pentapetalae</taxon>
        <taxon>asterids</taxon>
        <taxon>lamiids</taxon>
        <taxon>Solanales</taxon>
        <taxon>Solanaceae</taxon>
        <taxon>Solanoideae</taxon>
        <taxon>Capsiceae</taxon>
        <taxon>Capsicum</taxon>
    </lineage>
</organism>
<proteinExistence type="predicted"/>
<keyword evidence="5" id="KW-0723">Serine/threonine-protein kinase</keyword>
<keyword evidence="12" id="KW-0902">Two-component regulatory system</keyword>
<dbReference type="GO" id="GO:0005829">
    <property type="term" value="C:cytosol"/>
    <property type="evidence" value="ECO:0007669"/>
    <property type="project" value="UniProtKB-SubCell"/>
</dbReference>
<keyword evidence="22" id="KW-1185">Reference proteome</keyword>
<evidence type="ECO:0000256" key="5">
    <source>
        <dbReference type="ARBA" id="ARBA00022527"/>
    </source>
</evidence>
<dbReference type="CDD" id="cd00088">
    <property type="entry name" value="HPT"/>
    <property type="match status" value="1"/>
</dbReference>
<dbReference type="InterPro" id="IPR011009">
    <property type="entry name" value="Kinase-like_dom_sf"/>
</dbReference>
<dbReference type="SUPFAM" id="SSF47226">
    <property type="entry name" value="Histidine-containing phosphotransfer domain, HPT domain"/>
    <property type="match status" value="1"/>
</dbReference>
<dbReference type="GO" id="GO:0005634">
    <property type="term" value="C:nucleus"/>
    <property type="evidence" value="ECO:0007669"/>
    <property type="project" value="UniProtKB-SubCell"/>
</dbReference>
<feature type="binding site" evidence="18">
    <location>
        <position position="148"/>
    </location>
    <ligand>
        <name>ATP</name>
        <dbReference type="ChEBI" id="CHEBI:30616"/>
    </ligand>
</feature>
<evidence type="ECO:0000256" key="1">
    <source>
        <dbReference type="ARBA" id="ARBA00004123"/>
    </source>
</evidence>
<dbReference type="InterPro" id="IPR000719">
    <property type="entry name" value="Prot_kinase_dom"/>
</dbReference>
<evidence type="ECO:0000256" key="13">
    <source>
        <dbReference type="ARBA" id="ARBA00023242"/>
    </source>
</evidence>
<dbReference type="GO" id="GO:0005524">
    <property type="term" value="F:ATP binding"/>
    <property type="evidence" value="ECO:0007669"/>
    <property type="project" value="UniProtKB-UniRule"/>
</dbReference>
<dbReference type="EC" id="2.7.11.1" evidence="3"/>
<sequence>MDELKVNGSPDTVLEDFLRAAVSQSDSSKASTSELEGAKHNRPVSRWAGVFELFRTKSKRYLAKDPQGSSLKVLSKRFSSSMRELVGAVKSPIVDDDFKYFKPNWRNFTLSELQAATNSFQQENLIGKGGYAEVYKGCLRSGQFVAIKRLTRGPQDERTGDFLSELGIMAHVNHPNTTKLIGYAVEGGLYLVLELLPNGSLANMLQMSTQKLDWKIRYKAAIGTAEGLRYLHAGCQRRIIHRDIKAANILLTEDFEPQICDFGLAKWLPERWTHLTVSKFEGTFGYLAPEFLMHGIVDEKTDIFAFGVLMLELITGRRALDFSQQSLVLWAKPLLKKNRIRELVDPSLADDYNLLQLNLMVLAASLCIQQSSIRRPQISQAREDSLVMEIVAKLQEQFIEFISALYHEGFLDDQFLQLQKLQDESNPDFVFEVVSLFFEDSEKLINNLAAALQQQVVDFKQVDSHVHQFKGSSSSIGAQRVKNACIAFKNFCEEKNMEGCVQRLQQVKQEYFLVKSKLETLLRLEQQILAAGGRIPDLS</sequence>
<dbReference type="FunFam" id="1.20.120.160:FF:000001">
    <property type="entry name" value="Histidine-containing phosphotransfer protein 1"/>
    <property type="match status" value="1"/>
</dbReference>
<evidence type="ECO:0000256" key="15">
    <source>
        <dbReference type="ARBA" id="ARBA00048679"/>
    </source>
</evidence>
<dbReference type="Pfam" id="PF01627">
    <property type="entry name" value="Hpt"/>
    <property type="match status" value="1"/>
</dbReference>
<dbReference type="SUPFAM" id="SSF56112">
    <property type="entry name" value="Protein kinase-like (PK-like)"/>
    <property type="match status" value="1"/>
</dbReference>
<keyword evidence="6 17" id="KW-0597">Phosphoprotein</keyword>
<dbReference type="FunFam" id="3.30.200.20:FF:000389">
    <property type="entry name" value="Receptor-like cytosolic serine/threonine-protein kinase RBK1"/>
    <property type="match status" value="1"/>
</dbReference>
<dbReference type="STRING" id="33114.A0A2G2WP99"/>
<evidence type="ECO:0000256" key="11">
    <source>
        <dbReference type="ARBA" id="ARBA00022864"/>
    </source>
</evidence>
<dbReference type="PANTHER" id="PTHR47987">
    <property type="entry name" value="OS08G0249100 PROTEIN"/>
    <property type="match status" value="1"/>
</dbReference>
<dbReference type="InterPro" id="IPR046958">
    <property type="entry name" value="RBK1/2/STUNTED"/>
</dbReference>
<name>A0A2G2WP99_CAPBA</name>
<reference evidence="22" key="2">
    <citation type="journal article" date="2017" name="J. Anim. Genet.">
        <title>Multiple reference genome sequences of hot pepper reveal the massive evolution of plant disease resistance genes by retroduplication.</title>
        <authorList>
            <person name="Kim S."/>
            <person name="Park J."/>
            <person name="Yeom S.-I."/>
            <person name="Kim Y.-M."/>
            <person name="Seo E."/>
            <person name="Kim K.-T."/>
            <person name="Kim M.-S."/>
            <person name="Lee J.M."/>
            <person name="Cheong K."/>
            <person name="Shin H.-S."/>
            <person name="Kim S.-B."/>
            <person name="Han K."/>
            <person name="Lee J."/>
            <person name="Park M."/>
            <person name="Lee H.-A."/>
            <person name="Lee H.-Y."/>
            <person name="Lee Y."/>
            <person name="Oh S."/>
            <person name="Lee J.H."/>
            <person name="Choi E."/>
            <person name="Choi E."/>
            <person name="Lee S.E."/>
            <person name="Jeon J."/>
            <person name="Kim H."/>
            <person name="Choi G."/>
            <person name="Song H."/>
            <person name="Lee J."/>
            <person name="Lee S.-C."/>
            <person name="Kwon J.-K."/>
            <person name="Lee H.-Y."/>
            <person name="Koo N."/>
            <person name="Hong Y."/>
            <person name="Kim R.W."/>
            <person name="Kang W.-H."/>
            <person name="Huh J.H."/>
            <person name="Kang B.-C."/>
            <person name="Yang T.-J."/>
            <person name="Lee Y.-H."/>
            <person name="Bennetzen J.L."/>
            <person name="Choi D."/>
        </authorList>
    </citation>
    <scope>NUCLEOTIDE SEQUENCE [LARGE SCALE GENOMIC DNA]</scope>
    <source>
        <strain evidence="22">cv. PBC81</strain>
    </source>
</reference>
<comment type="catalytic activity">
    <reaction evidence="14">
        <text>L-threonyl-[protein] + ATP = O-phospho-L-threonyl-[protein] + ADP + H(+)</text>
        <dbReference type="Rhea" id="RHEA:46608"/>
        <dbReference type="Rhea" id="RHEA-COMP:11060"/>
        <dbReference type="Rhea" id="RHEA-COMP:11605"/>
        <dbReference type="ChEBI" id="CHEBI:15378"/>
        <dbReference type="ChEBI" id="CHEBI:30013"/>
        <dbReference type="ChEBI" id="CHEBI:30616"/>
        <dbReference type="ChEBI" id="CHEBI:61977"/>
        <dbReference type="ChEBI" id="CHEBI:456216"/>
        <dbReference type="EC" id="2.7.11.1"/>
    </reaction>
</comment>
<evidence type="ECO:0000256" key="14">
    <source>
        <dbReference type="ARBA" id="ARBA00047899"/>
    </source>
</evidence>
<feature type="modified residue" description="Phosphohistidine" evidence="17">
    <location>
        <position position="467"/>
    </location>
</feature>
<keyword evidence="9" id="KW-0418">Kinase</keyword>
<dbReference type="Proteomes" id="UP000224567">
    <property type="component" value="Unassembled WGS sequence"/>
</dbReference>
<evidence type="ECO:0000313" key="22">
    <source>
        <dbReference type="Proteomes" id="UP000224567"/>
    </source>
</evidence>
<dbReference type="GO" id="GO:0051020">
    <property type="term" value="F:GTPase binding"/>
    <property type="evidence" value="ECO:0007669"/>
    <property type="project" value="UniProtKB-ARBA"/>
</dbReference>
<comment type="subunit">
    <text evidence="16">Interacts with ARAC5 and ARAC10.</text>
</comment>
<evidence type="ECO:0000256" key="2">
    <source>
        <dbReference type="ARBA" id="ARBA00004514"/>
    </source>
</evidence>
<evidence type="ECO:0000256" key="4">
    <source>
        <dbReference type="ARBA" id="ARBA00022490"/>
    </source>
</evidence>
<dbReference type="GO" id="GO:0009736">
    <property type="term" value="P:cytokinin-activated signaling pathway"/>
    <property type="evidence" value="ECO:0007669"/>
    <property type="project" value="UniProtKB-KW"/>
</dbReference>
<keyword evidence="4" id="KW-0963">Cytoplasm</keyword>
<keyword evidence="13" id="KW-0539">Nucleus</keyword>
<comment type="caution">
    <text evidence="21">The sequence shown here is derived from an EMBL/GenBank/DDBJ whole genome shotgun (WGS) entry which is preliminary data.</text>
</comment>
<evidence type="ECO:0000256" key="18">
    <source>
        <dbReference type="PROSITE-ProRule" id="PRU10141"/>
    </source>
</evidence>
<dbReference type="PROSITE" id="PS50011">
    <property type="entry name" value="PROTEIN_KINASE_DOM"/>
    <property type="match status" value="1"/>
</dbReference>
<dbReference type="GO" id="GO:0000160">
    <property type="term" value="P:phosphorelay signal transduction system"/>
    <property type="evidence" value="ECO:0007669"/>
    <property type="project" value="UniProtKB-KW"/>
</dbReference>
<dbReference type="InterPro" id="IPR008271">
    <property type="entry name" value="Ser/Thr_kinase_AS"/>
</dbReference>
<keyword evidence="10 18" id="KW-0067">ATP-binding</keyword>
<gene>
    <name evidence="21" type="ORF">CQW23_16147</name>
</gene>
<dbReference type="InterPro" id="IPR017441">
    <property type="entry name" value="Protein_kinase_ATP_BS"/>
</dbReference>
<evidence type="ECO:0000256" key="17">
    <source>
        <dbReference type="PROSITE-ProRule" id="PRU00110"/>
    </source>
</evidence>
<dbReference type="PROSITE" id="PS00107">
    <property type="entry name" value="PROTEIN_KINASE_ATP"/>
    <property type="match status" value="1"/>
</dbReference>
<feature type="domain" description="HPt" evidence="20">
    <location>
        <begin position="426"/>
        <end position="531"/>
    </location>
</feature>
<keyword evidence="8 18" id="KW-0547">Nucleotide-binding</keyword>
<dbReference type="EMBL" id="MLFT02000006">
    <property type="protein sequence ID" value="PHT46989.1"/>
    <property type="molecule type" value="Genomic_DNA"/>
</dbReference>
<comment type="catalytic activity">
    <reaction evidence="15">
        <text>L-seryl-[protein] + ATP = O-phospho-L-seryl-[protein] + ADP + H(+)</text>
        <dbReference type="Rhea" id="RHEA:17989"/>
        <dbReference type="Rhea" id="RHEA-COMP:9863"/>
        <dbReference type="Rhea" id="RHEA-COMP:11604"/>
        <dbReference type="ChEBI" id="CHEBI:15378"/>
        <dbReference type="ChEBI" id="CHEBI:29999"/>
        <dbReference type="ChEBI" id="CHEBI:30616"/>
        <dbReference type="ChEBI" id="CHEBI:83421"/>
        <dbReference type="ChEBI" id="CHEBI:456216"/>
        <dbReference type="EC" id="2.7.11.1"/>
    </reaction>
</comment>
<protein>
    <recommendedName>
        <fullName evidence="3">non-specific serine/threonine protein kinase</fullName>
        <ecNumber evidence="3">2.7.11.1</ecNumber>
    </recommendedName>
</protein>
<dbReference type="Pfam" id="PF00069">
    <property type="entry name" value="Pkinase"/>
    <property type="match status" value="1"/>
</dbReference>
<evidence type="ECO:0000256" key="7">
    <source>
        <dbReference type="ARBA" id="ARBA00022679"/>
    </source>
</evidence>
<evidence type="ECO:0000256" key="9">
    <source>
        <dbReference type="ARBA" id="ARBA00022777"/>
    </source>
</evidence>
<evidence type="ECO:0000256" key="12">
    <source>
        <dbReference type="ARBA" id="ARBA00023012"/>
    </source>
</evidence>
<dbReference type="InterPro" id="IPR036641">
    <property type="entry name" value="HPT_dom_sf"/>
</dbReference>
<dbReference type="PROSITE" id="PS50894">
    <property type="entry name" value="HPT"/>
    <property type="match status" value="1"/>
</dbReference>
<accession>A0A2G2WP99</accession>
<keyword evidence="7" id="KW-0808">Transferase</keyword>
<evidence type="ECO:0000259" key="19">
    <source>
        <dbReference type="PROSITE" id="PS50011"/>
    </source>
</evidence>
<keyword evidence="11" id="KW-0932">Cytokinin signaling pathway</keyword>
<evidence type="ECO:0000259" key="20">
    <source>
        <dbReference type="PROSITE" id="PS50894"/>
    </source>
</evidence>
<dbReference type="Gene3D" id="1.20.120.160">
    <property type="entry name" value="HPT domain"/>
    <property type="match status" value="1"/>
</dbReference>
<evidence type="ECO:0000256" key="16">
    <source>
        <dbReference type="ARBA" id="ARBA00063228"/>
    </source>
</evidence>
<reference evidence="21 22" key="1">
    <citation type="journal article" date="2017" name="Genome Biol.">
        <title>New reference genome sequences of hot pepper reveal the massive evolution of plant disease-resistance genes by retroduplication.</title>
        <authorList>
            <person name="Kim S."/>
            <person name="Park J."/>
            <person name="Yeom S.I."/>
            <person name="Kim Y.M."/>
            <person name="Seo E."/>
            <person name="Kim K.T."/>
            <person name="Kim M.S."/>
            <person name="Lee J.M."/>
            <person name="Cheong K."/>
            <person name="Shin H.S."/>
            <person name="Kim S.B."/>
            <person name="Han K."/>
            <person name="Lee J."/>
            <person name="Park M."/>
            <person name="Lee H.A."/>
            <person name="Lee H.Y."/>
            <person name="Lee Y."/>
            <person name="Oh S."/>
            <person name="Lee J.H."/>
            <person name="Choi E."/>
            <person name="Choi E."/>
            <person name="Lee S.E."/>
            <person name="Jeon J."/>
            <person name="Kim H."/>
            <person name="Choi G."/>
            <person name="Song H."/>
            <person name="Lee J."/>
            <person name="Lee S.C."/>
            <person name="Kwon J.K."/>
            <person name="Lee H.Y."/>
            <person name="Koo N."/>
            <person name="Hong Y."/>
            <person name="Kim R.W."/>
            <person name="Kang W.H."/>
            <person name="Huh J.H."/>
            <person name="Kang B.C."/>
            <person name="Yang T.J."/>
            <person name="Lee Y.H."/>
            <person name="Bennetzen J.L."/>
            <person name="Choi D."/>
        </authorList>
    </citation>
    <scope>NUCLEOTIDE SEQUENCE [LARGE SCALE GENOMIC DNA]</scope>
    <source>
        <strain evidence="22">cv. PBC81</strain>
    </source>
</reference>
<dbReference type="AlphaFoldDB" id="A0A2G2WP99"/>
<evidence type="ECO:0000256" key="10">
    <source>
        <dbReference type="ARBA" id="ARBA00022840"/>
    </source>
</evidence>
<dbReference type="OrthoDB" id="4062651at2759"/>
<evidence type="ECO:0000256" key="8">
    <source>
        <dbReference type="ARBA" id="ARBA00022741"/>
    </source>
</evidence>
<dbReference type="PANTHER" id="PTHR47987:SF12">
    <property type="entry name" value="PROTEIN KINASE FAMILY PROTEIN"/>
    <property type="match status" value="1"/>
</dbReference>
<dbReference type="Gene3D" id="1.10.510.10">
    <property type="entry name" value="Transferase(Phosphotransferase) domain 1"/>
    <property type="match status" value="1"/>
</dbReference>
<dbReference type="FunFam" id="1.10.510.10:FF:000335">
    <property type="entry name" value="receptor-like cytosolic serine/threonine-protein kinase RBK2"/>
    <property type="match status" value="1"/>
</dbReference>
<dbReference type="Gene3D" id="3.30.200.20">
    <property type="entry name" value="Phosphorylase Kinase, domain 1"/>
    <property type="match status" value="1"/>
</dbReference>
<evidence type="ECO:0000313" key="21">
    <source>
        <dbReference type="EMBL" id="PHT46989.1"/>
    </source>
</evidence>
<dbReference type="GO" id="GO:0004674">
    <property type="term" value="F:protein serine/threonine kinase activity"/>
    <property type="evidence" value="ECO:0007669"/>
    <property type="project" value="UniProtKB-KW"/>
</dbReference>
<evidence type="ECO:0000256" key="3">
    <source>
        <dbReference type="ARBA" id="ARBA00012513"/>
    </source>
</evidence>
<comment type="subcellular location">
    <subcellularLocation>
        <location evidence="2">Cytoplasm</location>
        <location evidence="2">Cytosol</location>
    </subcellularLocation>
    <subcellularLocation>
        <location evidence="1">Nucleus</location>
    </subcellularLocation>
</comment>
<dbReference type="InterPro" id="IPR008207">
    <property type="entry name" value="Sig_transdc_His_kin_Hpt_dom"/>
</dbReference>
<dbReference type="SMART" id="SM00220">
    <property type="entry name" value="S_TKc"/>
    <property type="match status" value="1"/>
</dbReference>